<dbReference type="SUPFAM" id="SSF53383">
    <property type="entry name" value="PLP-dependent transferases"/>
    <property type="match status" value="1"/>
</dbReference>
<dbReference type="eggNOG" id="COG1167">
    <property type="taxonomic scope" value="Bacteria"/>
</dbReference>
<dbReference type="InterPro" id="IPR004839">
    <property type="entry name" value="Aminotransferase_I/II_large"/>
</dbReference>
<dbReference type="InterPro" id="IPR050859">
    <property type="entry name" value="Class-I_PLP-dep_aminotransf"/>
</dbReference>
<dbReference type="InterPro" id="IPR015424">
    <property type="entry name" value="PyrdxlP-dep_Trfase"/>
</dbReference>
<proteinExistence type="predicted"/>
<dbReference type="PANTHER" id="PTHR42790:SF19">
    <property type="entry name" value="KYNURENINE_ALPHA-AMINOADIPATE AMINOTRANSFERASE, MITOCHONDRIAL"/>
    <property type="match status" value="1"/>
</dbReference>
<evidence type="ECO:0000313" key="7">
    <source>
        <dbReference type="Proteomes" id="UP000183508"/>
    </source>
</evidence>
<gene>
    <name evidence="6" type="ORF">SAMN05421543_10333</name>
</gene>
<feature type="domain" description="Aminotransferase class I/classII large" evidence="5">
    <location>
        <begin position="34"/>
        <end position="400"/>
    </location>
</feature>
<evidence type="ECO:0000256" key="2">
    <source>
        <dbReference type="ARBA" id="ARBA00022576"/>
    </source>
</evidence>
<dbReference type="STRING" id="392015.SAMN05421543_10333"/>
<accession>A0A1I7GSK5</accession>
<reference evidence="7" key="1">
    <citation type="submission" date="2016-10" db="EMBL/GenBank/DDBJ databases">
        <authorList>
            <person name="Varghese N."/>
        </authorList>
    </citation>
    <scope>NUCLEOTIDE SEQUENCE [LARGE SCALE GENOMIC DNA]</scope>
    <source>
        <strain evidence="7">DSM 17980</strain>
    </source>
</reference>
<keyword evidence="4" id="KW-0663">Pyridoxal phosphate</keyword>
<dbReference type="GO" id="GO:0030170">
    <property type="term" value="F:pyridoxal phosphate binding"/>
    <property type="evidence" value="ECO:0007669"/>
    <property type="project" value="InterPro"/>
</dbReference>
<dbReference type="CDD" id="cd00609">
    <property type="entry name" value="AAT_like"/>
    <property type="match status" value="1"/>
</dbReference>
<sequence length="408" mass="45429">MAEDAWQRWFSQRVRWAQRYTPPGAWMPALPPGCVRLSAGYPAPETVPVAELAEAARRLTEREGDQPFHYLGSARAEELPDILRDRMRTRGMPVAKDEILVTAGACQALDLAAQVLLDPEAVVAVEAPTYMEALEVFRNYTPHIVAYPVDHDGLQTDLLAADLERRRRQGLPLPRLVYTIASYQNPTGACLSLLRRRMLLELAEAYDFLILEDDAYGELGFGDPVPALKSLDTAGRVVYVGSLSKVVAPGLRIGWLAGARPFIEAAGWFKKDLGHPFAEAVAAEYLATVDLAGRVRFLQRVYRQRAAWMEMALRRHLPEGVTWIRPQGGYFVWIHTPGVNTAHLLADALRAGVAYVPGRYFYQESGSVHEDAASLPGDDWLRLSFSHLSRDELELGVSRLGALLSKMR</sequence>
<dbReference type="RefSeq" id="WP_074949819.1">
    <property type="nucleotide sequence ID" value="NZ_FPBV01000003.1"/>
</dbReference>
<dbReference type="Proteomes" id="UP000183508">
    <property type="component" value="Unassembled WGS sequence"/>
</dbReference>
<dbReference type="PANTHER" id="PTHR42790">
    <property type="entry name" value="AMINOTRANSFERASE"/>
    <property type="match status" value="1"/>
</dbReference>
<evidence type="ECO:0000256" key="3">
    <source>
        <dbReference type="ARBA" id="ARBA00022679"/>
    </source>
</evidence>
<comment type="cofactor">
    <cofactor evidence="1">
        <name>pyridoxal 5'-phosphate</name>
        <dbReference type="ChEBI" id="CHEBI:597326"/>
    </cofactor>
</comment>
<name>A0A1I7GSK5_9BACL</name>
<dbReference type="InterPro" id="IPR015422">
    <property type="entry name" value="PyrdxlP-dep_Trfase_small"/>
</dbReference>
<dbReference type="EMBL" id="FPBV01000003">
    <property type="protein sequence ID" value="SFU51371.1"/>
    <property type="molecule type" value="Genomic_DNA"/>
</dbReference>
<organism evidence="6 7">
    <name type="scientific">Alicyclobacillus macrosporangiidus</name>
    <dbReference type="NCBI Taxonomy" id="392015"/>
    <lineage>
        <taxon>Bacteria</taxon>
        <taxon>Bacillati</taxon>
        <taxon>Bacillota</taxon>
        <taxon>Bacilli</taxon>
        <taxon>Bacillales</taxon>
        <taxon>Alicyclobacillaceae</taxon>
        <taxon>Alicyclobacillus</taxon>
    </lineage>
</organism>
<keyword evidence="3" id="KW-0808">Transferase</keyword>
<keyword evidence="7" id="KW-1185">Reference proteome</keyword>
<keyword evidence="2" id="KW-0032">Aminotransferase</keyword>
<evidence type="ECO:0000256" key="1">
    <source>
        <dbReference type="ARBA" id="ARBA00001933"/>
    </source>
</evidence>
<evidence type="ECO:0000259" key="5">
    <source>
        <dbReference type="Pfam" id="PF00155"/>
    </source>
</evidence>
<dbReference type="Gene3D" id="3.40.640.10">
    <property type="entry name" value="Type I PLP-dependent aspartate aminotransferase-like (Major domain)"/>
    <property type="match status" value="1"/>
</dbReference>
<evidence type="ECO:0000256" key="4">
    <source>
        <dbReference type="ARBA" id="ARBA00022898"/>
    </source>
</evidence>
<evidence type="ECO:0000313" key="6">
    <source>
        <dbReference type="EMBL" id="SFU51371.1"/>
    </source>
</evidence>
<dbReference type="Gene3D" id="3.90.1150.10">
    <property type="entry name" value="Aspartate Aminotransferase, domain 1"/>
    <property type="match status" value="1"/>
</dbReference>
<protein>
    <submittedName>
        <fullName evidence="6">2-aminoadipate transaminase</fullName>
    </submittedName>
</protein>
<dbReference type="Pfam" id="PF00155">
    <property type="entry name" value="Aminotran_1_2"/>
    <property type="match status" value="1"/>
</dbReference>
<dbReference type="AlphaFoldDB" id="A0A1I7GSK5"/>
<dbReference type="GO" id="GO:0008483">
    <property type="term" value="F:transaminase activity"/>
    <property type="evidence" value="ECO:0007669"/>
    <property type="project" value="UniProtKB-KW"/>
</dbReference>
<dbReference type="InterPro" id="IPR015421">
    <property type="entry name" value="PyrdxlP-dep_Trfase_major"/>
</dbReference>
<dbReference type="GO" id="GO:1901605">
    <property type="term" value="P:alpha-amino acid metabolic process"/>
    <property type="evidence" value="ECO:0007669"/>
    <property type="project" value="TreeGrafter"/>
</dbReference>